<dbReference type="PANTHER" id="PTHR42051:SF1">
    <property type="entry name" value="MEIOTICALLY UP-REGULATED PROTEIN PB1A10.08"/>
    <property type="match status" value="1"/>
</dbReference>
<name>A0A9P9A5G8_9PEZI</name>
<evidence type="ECO:0000313" key="2">
    <source>
        <dbReference type="EMBL" id="KAH6664364.1"/>
    </source>
</evidence>
<feature type="region of interest" description="Disordered" evidence="1">
    <location>
        <begin position="458"/>
        <end position="505"/>
    </location>
</feature>
<gene>
    <name evidence="2" type="ORF">F5X68DRAFT_60851</name>
</gene>
<accession>A0A9P9A5G8</accession>
<dbReference type="AlphaFoldDB" id="A0A9P9A5G8"/>
<feature type="region of interest" description="Disordered" evidence="1">
    <location>
        <begin position="263"/>
        <end position="341"/>
    </location>
</feature>
<dbReference type="EMBL" id="JAGSXJ010000040">
    <property type="protein sequence ID" value="KAH6664364.1"/>
    <property type="molecule type" value="Genomic_DNA"/>
</dbReference>
<dbReference type="PANTHER" id="PTHR42051">
    <property type="entry name" value="MEIOTICALLY UP-REGULATED PROTEIN PB1A10.08"/>
    <property type="match status" value="1"/>
</dbReference>
<sequence length="565" mass="62135">MMSPRSFLYYNAHPQQHSSQRRSVSPSKRPSSATAAPTPPSPSARIPDHFAPVQYSTTPSPPLPSTGLNLRKDAKDVAVTVQPIPLSDPNATIVMAKRKASHETSSLSPSSPPRTTTSVNTRPTTPTTPVQIPSKSRHTTSPTHHTRRSHAQRKADRPSNGPYPKAVPPAVAALLAVTDIPRQRRGSVKPKKSWKDQTLTLNAIIERQQVSEKELSMSLDKSPLDLLLSPPDDLDDYPMSCASDSIMGSVFSTRTISMESMPSLGGSFATDGNSSIESPYGASPQMRRRRLQQPRRSLEPVSSPFCDAEDHPLSQSEEEDSDGWDVSVLSDTPDQDDTQSELSFSDFAFPLRPLKSAFKSNLTASLKALRSAAKSISSLNLSSIPPDDFLTRSLLTIDPKVPYTDERRPPVLEEEPSAALRRYLNPTTNARIETHPATMSPTRTYTASIQMQTYKVQRCRPGSSSPSRLPYPAASPQMQATPYEAASQSSDASNDPPIAMRQREVRENSDFIRIAVMEMAMRKRGKLDDQRPGRARWTLPPRKATTRVYDVGPDGVPARWVPLSL</sequence>
<feature type="compositionally biased region" description="Polar residues" evidence="1">
    <location>
        <begin position="476"/>
        <end position="493"/>
    </location>
</feature>
<evidence type="ECO:0000256" key="1">
    <source>
        <dbReference type="SAM" id="MobiDB-lite"/>
    </source>
</evidence>
<organism evidence="2 3">
    <name type="scientific">Plectosphaerella plurivora</name>
    <dbReference type="NCBI Taxonomy" id="936078"/>
    <lineage>
        <taxon>Eukaryota</taxon>
        <taxon>Fungi</taxon>
        <taxon>Dikarya</taxon>
        <taxon>Ascomycota</taxon>
        <taxon>Pezizomycotina</taxon>
        <taxon>Sordariomycetes</taxon>
        <taxon>Hypocreomycetidae</taxon>
        <taxon>Glomerellales</taxon>
        <taxon>Plectosphaerellaceae</taxon>
        <taxon>Plectosphaerella</taxon>
    </lineage>
</organism>
<feature type="compositionally biased region" description="Low complexity" evidence="1">
    <location>
        <begin position="14"/>
        <end position="36"/>
    </location>
</feature>
<dbReference type="InterPro" id="IPR034443">
    <property type="entry name" value="PB1A10.08"/>
</dbReference>
<keyword evidence="3" id="KW-1185">Reference proteome</keyword>
<feature type="region of interest" description="Disordered" evidence="1">
    <location>
        <begin position="97"/>
        <end position="167"/>
    </location>
</feature>
<feature type="compositionally biased region" description="Low complexity" evidence="1">
    <location>
        <begin position="104"/>
        <end position="129"/>
    </location>
</feature>
<comment type="caution">
    <text evidence="2">The sequence shown here is derived from an EMBL/GenBank/DDBJ whole genome shotgun (WGS) entry which is preliminary data.</text>
</comment>
<proteinExistence type="predicted"/>
<feature type="region of interest" description="Disordered" evidence="1">
    <location>
        <begin position="1"/>
        <end position="70"/>
    </location>
</feature>
<protein>
    <submittedName>
        <fullName evidence="2">Uncharacterized protein</fullName>
    </submittedName>
</protein>
<reference evidence="2" key="1">
    <citation type="journal article" date="2021" name="Nat. Commun.">
        <title>Genetic determinants of endophytism in the Arabidopsis root mycobiome.</title>
        <authorList>
            <person name="Mesny F."/>
            <person name="Miyauchi S."/>
            <person name="Thiergart T."/>
            <person name="Pickel B."/>
            <person name="Atanasova L."/>
            <person name="Karlsson M."/>
            <person name="Huettel B."/>
            <person name="Barry K.W."/>
            <person name="Haridas S."/>
            <person name="Chen C."/>
            <person name="Bauer D."/>
            <person name="Andreopoulos W."/>
            <person name="Pangilinan J."/>
            <person name="LaButti K."/>
            <person name="Riley R."/>
            <person name="Lipzen A."/>
            <person name="Clum A."/>
            <person name="Drula E."/>
            <person name="Henrissat B."/>
            <person name="Kohler A."/>
            <person name="Grigoriev I.V."/>
            <person name="Martin F.M."/>
            <person name="Hacquard S."/>
        </authorList>
    </citation>
    <scope>NUCLEOTIDE SEQUENCE</scope>
    <source>
        <strain evidence="2">MPI-SDFR-AT-0117</strain>
    </source>
</reference>
<dbReference type="OrthoDB" id="4181307at2759"/>
<evidence type="ECO:0000313" key="3">
    <source>
        <dbReference type="Proteomes" id="UP000770015"/>
    </source>
</evidence>
<dbReference type="Proteomes" id="UP000770015">
    <property type="component" value="Unassembled WGS sequence"/>
</dbReference>